<dbReference type="InterPro" id="IPR001021">
    <property type="entry name" value="Ribosomal_bL25_long"/>
</dbReference>
<dbReference type="PANTHER" id="PTHR33284">
    <property type="entry name" value="RIBOSOMAL PROTEIN L25/GLN-TRNA SYNTHETASE, ANTI-CODON-BINDING DOMAIN-CONTAINING PROTEIN"/>
    <property type="match status" value="1"/>
</dbReference>
<dbReference type="GO" id="GO:0022625">
    <property type="term" value="C:cytosolic large ribosomal subunit"/>
    <property type="evidence" value="ECO:0007669"/>
    <property type="project" value="TreeGrafter"/>
</dbReference>
<dbReference type="Gene3D" id="2.170.120.20">
    <property type="entry name" value="Ribosomal protein L25, beta domain"/>
    <property type="match status" value="1"/>
</dbReference>
<dbReference type="InterPro" id="IPR020057">
    <property type="entry name" value="Ribosomal_bL25_b-dom"/>
</dbReference>
<evidence type="ECO:0000313" key="8">
    <source>
        <dbReference type="EMBL" id="AWI03076.1"/>
    </source>
</evidence>
<keyword evidence="1 5" id="KW-0699">rRNA-binding</keyword>
<dbReference type="CDD" id="cd00495">
    <property type="entry name" value="Ribosomal_L25_TL5_CTC"/>
    <property type="match status" value="1"/>
</dbReference>
<feature type="domain" description="Large ribosomal subunit protein bL25 L25" evidence="6">
    <location>
        <begin position="6"/>
        <end position="88"/>
    </location>
</feature>
<dbReference type="AlphaFoldDB" id="A0A2U8DJX7"/>
<evidence type="ECO:0000259" key="6">
    <source>
        <dbReference type="Pfam" id="PF01386"/>
    </source>
</evidence>
<dbReference type="KEGG" id="cdrk:B9W14_00660"/>
<evidence type="ECO:0000259" key="7">
    <source>
        <dbReference type="Pfam" id="PF14693"/>
    </source>
</evidence>
<dbReference type="GO" id="GO:0008097">
    <property type="term" value="F:5S rRNA binding"/>
    <property type="evidence" value="ECO:0007669"/>
    <property type="project" value="InterPro"/>
</dbReference>
<evidence type="ECO:0000256" key="4">
    <source>
        <dbReference type="ARBA" id="ARBA00023274"/>
    </source>
</evidence>
<dbReference type="GO" id="GO:0003735">
    <property type="term" value="F:structural constituent of ribosome"/>
    <property type="evidence" value="ECO:0007669"/>
    <property type="project" value="InterPro"/>
</dbReference>
<keyword evidence="2 5" id="KW-0694">RNA-binding</keyword>
<dbReference type="GO" id="GO:0006412">
    <property type="term" value="P:translation"/>
    <property type="evidence" value="ECO:0007669"/>
    <property type="project" value="UniProtKB-UniRule"/>
</dbReference>
<dbReference type="InterPro" id="IPR029751">
    <property type="entry name" value="Ribosomal_L25_dom"/>
</dbReference>
<feature type="domain" description="Large ribosomal subunit protein bL25 beta" evidence="7">
    <location>
        <begin position="97"/>
        <end position="178"/>
    </location>
</feature>
<organism evidence="8 9">
    <name type="scientific">Clostridium drakei</name>
    <dbReference type="NCBI Taxonomy" id="332101"/>
    <lineage>
        <taxon>Bacteria</taxon>
        <taxon>Bacillati</taxon>
        <taxon>Bacillota</taxon>
        <taxon>Clostridia</taxon>
        <taxon>Eubacteriales</taxon>
        <taxon>Clostridiaceae</taxon>
        <taxon>Clostridium</taxon>
    </lineage>
</organism>
<dbReference type="HAMAP" id="MF_01334">
    <property type="entry name" value="Ribosomal_bL25_CTC"/>
    <property type="match status" value="1"/>
</dbReference>
<dbReference type="Pfam" id="PF14693">
    <property type="entry name" value="Ribosomal_TL5_C"/>
    <property type="match status" value="1"/>
</dbReference>
<dbReference type="OrthoDB" id="9790002at2"/>
<dbReference type="RefSeq" id="WP_032076092.1">
    <property type="nucleotide sequence ID" value="NZ_CP020953.1"/>
</dbReference>
<dbReference type="Gene3D" id="2.40.240.10">
    <property type="entry name" value="Ribosomal Protein L25, Chain P"/>
    <property type="match status" value="1"/>
</dbReference>
<keyword evidence="3 5" id="KW-0689">Ribosomal protein</keyword>
<keyword evidence="9" id="KW-1185">Reference proteome</keyword>
<gene>
    <name evidence="5" type="primary">rplY</name>
    <name evidence="5" type="synonym">ctc</name>
    <name evidence="8" type="ORF">B9W14_00660</name>
</gene>
<comment type="subunit">
    <text evidence="5">Part of the 50S ribosomal subunit; part of the 5S rRNA/L5/L18/L25 subcomplex. Contacts the 5S rRNA. Binds to the 5S rRNA independently of L5 and L18.</text>
</comment>
<dbReference type="InterPro" id="IPR011035">
    <property type="entry name" value="Ribosomal_bL25/Gln-tRNA_synth"/>
</dbReference>
<dbReference type="NCBIfam" id="TIGR00731">
    <property type="entry name" value="bL25_bact_ctc"/>
    <property type="match status" value="1"/>
</dbReference>
<dbReference type="SUPFAM" id="SSF50715">
    <property type="entry name" value="Ribosomal protein L25-like"/>
    <property type="match status" value="1"/>
</dbReference>
<name>A0A2U8DJX7_9CLOT</name>
<dbReference type="EMBL" id="CP020953">
    <property type="protein sequence ID" value="AWI03076.1"/>
    <property type="molecule type" value="Genomic_DNA"/>
</dbReference>
<evidence type="ECO:0000313" key="9">
    <source>
        <dbReference type="Proteomes" id="UP000244910"/>
    </source>
</evidence>
<keyword evidence="4 5" id="KW-0687">Ribonucleoprotein</keyword>
<dbReference type="InterPro" id="IPR020930">
    <property type="entry name" value="Ribosomal_uL5_bac-type"/>
</dbReference>
<accession>A0A2U8DJX7</accession>
<evidence type="ECO:0000256" key="5">
    <source>
        <dbReference type="HAMAP-Rule" id="MF_01334"/>
    </source>
</evidence>
<evidence type="ECO:0000256" key="3">
    <source>
        <dbReference type="ARBA" id="ARBA00022980"/>
    </source>
</evidence>
<dbReference type="Proteomes" id="UP000244910">
    <property type="component" value="Chromosome"/>
</dbReference>
<evidence type="ECO:0000256" key="2">
    <source>
        <dbReference type="ARBA" id="ARBA00022884"/>
    </source>
</evidence>
<dbReference type="PANTHER" id="PTHR33284:SF1">
    <property type="entry name" value="RIBOSOMAL PROTEIN L25_GLN-TRNA SYNTHETASE, ANTI-CODON-BINDING DOMAIN-CONTAINING PROTEIN"/>
    <property type="match status" value="1"/>
</dbReference>
<evidence type="ECO:0000256" key="1">
    <source>
        <dbReference type="ARBA" id="ARBA00022730"/>
    </source>
</evidence>
<dbReference type="InterPro" id="IPR037121">
    <property type="entry name" value="Ribosomal_bL25_C"/>
</dbReference>
<protein>
    <recommendedName>
        <fullName evidence="5">Large ribosomal subunit protein bL25</fullName>
    </recommendedName>
    <alternativeName>
        <fullName evidence="5">General stress protein CTC</fullName>
    </alternativeName>
</protein>
<reference evidence="9" key="1">
    <citation type="submission" date="2017-04" db="EMBL/GenBank/DDBJ databases">
        <authorList>
            <person name="Song Y."/>
            <person name="Cho B.-K."/>
        </authorList>
    </citation>
    <scope>NUCLEOTIDE SEQUENCE [LARGE SCALE GENOMIC DNA]</scope>
    <source>
        <strain evidence="9">SL1</strain>
    </source>
</reference>
<sequence length="197" mass="22365">MEQIILNAEERIKNTKKFREEGFIPGVIYGDCVSKSDPVKFEKVSLMKILAKHGSNVKLWIKRGDDKKFGFIKEVQRHPVSNKIIHLDVQLVSKDHEVKVQVPITFNGEAALAKNQLQLQIQKPEVSVLGKIALIPEVIHVDISQKNAGDAITLKDLNLDKQVKIHDKENEIYATITKVIDRSMEDSDEEVETETED</sequence>
<comment type="similarity">
    <text evidence="5">Belongs to the bacterial ribosomal protein bL25 family. CTC subfamily.</text>
</comment>
<comment type="function">
    <text evidence="5">This is one of the proteins that binds to the 5S RNA in the ribosome where it forms part of the central protuberance.</text>
</comment>
<dbReference type="Pfam" id="PF01386">
    <property type="entry name" value="Ribosomal_L25p"/>
    <property type="match status" value="1"/>
</dbReference>
<dbReference type="InterPro" id="IPR020056">
    <property type="entry name" value="Rbsml_bL25/Gln-tRNA_synth_N"/>
</dbReference>
<proteinExistence type="inferred from homology"/>